<dbReference type="EnsemblMetazoa" id="GMOY005233-RA">
    <property type="protein sequence ID" value="GMOY005233-PA"/>
    <property type="gene ID" value="GMOY005233"/>
</dbReference>
<keyword evidence="2" id="KW-0812">Transmembrane</keyword>
<protein>
    <submittedName>
        <fullName evidence="3">Uncharacterized protein</fullName>
    </submittedName>
</protein>
<feature type="region of interest" description="Disordered" evidence="1">
    <location>
        <begin position="1"/>
        <end position="21"/>
    </location>
</feature>
<organism evidence="3 4">
    <name type="scientific">Glossina morsitans morsitans</name>
    <name type="common">Savannah tsetse fly</name>
    <dbReference type="NCBI Taxonomy" id="37546"/>
    <lineage>
        <taxon>Eukaryota</taxon>
        <taxon>Metazoa</taxon>
        <taxon>Ecdysozoa</taxon>
        <taxon>Arthropoda</taxon>
        <taxon>Hexapoda</taxon>
        <taxon>Insecta</taxon>
        <taxon>Pterygota</taxon>
        <taxon>Neoptera</taxon>
        <taxon>Endopterygota</taxon>
        <taxon>Diptera</taxon>
        <taxon>Brachycera</taxon>
        <taxon>Muscomorpha</taxon>
        <taxon>Hippoboscoidea</taxon>
        <taxon>Glossinidae</taxon>
        <taxon>Glossina</taxon>
    </lineage>
</organism>
<keyword evidence="4" id="KW-1185">Reference proteome</keyword>
<dbReference type="AlphaFoldDB" id="A0A1B0FMX6"/>
<reference evidence="3" key="1">
    <citation type="submission" date="2020-05" db="UniProtKB">
        <authorList>
            <consortium name="EnsemblMetazoa"/>
        </authorList>
    </citation>
    <scope>IDENTIFICATION</scope>
    <source>
        <strain evidence="3">Yale</strain>
    </source>
</reference>
<dbReference type="VEuPathDB" id="VectorBase:GMOY005233"/>
<evidence type="ECO:0000256" key="2">
    <source>
        <dbReference type="SAM" id="Phobius"/>
    </source>
</evidence>
<feature type="compositionally biased region" description="Basic residues" evidence="1">
    <location>
        <begin position="12"/>
        <end position="21"/>
    </location>
</feature>
<dbReference type="EMBL" id="CCAG010009485">
    <property type="status" value="NOT_ANNOTATED_CDS"/>
    <property type="molecule type" value="Genomic_DNA"/>
</dbReference>
<evidence type="ECO:0000256" key="1">
    <source>
        <dbReference type="SAM" id="MobiDB-lite"/>
    </source>
</evidence>
<keyword evidence="2" id="KW-0472">Membrane</keyword>
<sequence length="154" mass="17561">MRNFILNDKTKSKNKSKKKKKISNNNSSLSIYIILIVLLLMCDFIVAATTPMLLYKRKPDDKYERDLVAVSSTVIPLKVSEVGYGFAGAPSDGYKQLYLKKLRKKVQHNYNETDSEFTKPDTLITINRKYDANDNSSNNYDKVKAKDINIAAEN</sequence>
<accession>A0A1B0FMX6</accession>
<proteinExistence type="predicted"/>
<keyword evidence="2" id="KW-1133">Transmembrane helix</keyword>
<evidence type="ECO:0000313" key="3">
    <source>
        <dbReference type="EnsemblMetazoa" id="GMOY005233-PA"/>
    </source>
</evidence>
<name>A0A1B0FMX6_GLOMM</name>
<evidence type="ECO:0000313" key="4">
    <source>
        <dbReference type="Proteomes" id="UP000092444"/>
    </source>
</evidence>
<dbReference type="Proteomes" id="UP000092444">
    <property type="component" value="Unassembled WGS sequence"/>
</dbReference>
<feature type="transmembrane region" description="Helical" evidence="2">
    <location>
        <begin position="29"/>
        <end position="55"/>
    </location>
</feature>